<dbReference type="HOGENOM" id="CLU_2735290_0_0_6"/>
<dbReference type="EMBL" id="CP002771">
    <property type="protein sequence ID" value="AEF53415.1"/>
    <property type="molecule type" value="Genomic_DNA"/>
</dbReference>
<dbReference type="KEGG" id="mpc:Mar181_0350"/>
<dbReference type="STRING" id="491952.Mar181_0350"/>
<gene>
    <name evidence="1" type="ordered locus">Mar181_0350</name>
</gene>
<name>F6CY88_MARPP</name>
<evidence type="ECO:0000313" key="2">
    <source>
        <dbReference type="Proteomes" id="UP000009230"/>
    </source>
</evidence>
<protein>
    <submittedName>
        <fullName evidence="1">Uncharacterized protein</fullName>
    </submittedName>
</protein>
<reference evidence="1 2" key="1">
    <citation type="journal article" date="2012" name="Stand. Genomic Sci.">
        <title>Complete genome sequence of Marinomonas posidonica type strain (IVIA-Po-181(T)).</title>
        <authorList>
            <person name="Lucas-Elio P."/>
            <person name="Goodwin L."/>
            <person name="Woyke T."/>
            <person name="Pitluck S."/>
            <person name="Nolan M."/>
            <person name="Kyrpides N.C."/>
            <person name="Detter J.C."/>
            <person name="Copeland A."/>
            <person name="Lu M."/>
            <person name="Bruce D."/>
            <person name="Detter C."/>
            <person name="Tapia R."/>
            <person name="Han S."/>
            <person name="Land M.L."/>
            <person name="Ivanova N."/>
            <person name="Mikhailova N."/>
            <person name="Johnston A.W."/>
            <person name="Sanchez-Amat A."/>
        </authorList>
    </citation>
    <scope>NUCLEOTIDE SEQUENCE [LARGE SCALE GENOMIC DNA]</scope>
    <source>
        <strain evidence="2">CECT 7376 / NCIMB 14433 / IVIA-Po-181</strain>
    </source>
</reference>
<sequence>MRSNLLDLVQCQLIRMSSDIKALKTLSIVIPDTIDHETTVTSEGISSLLKCVVESMKNSQESLFVALQETA</sequence>
<keyword evidence="2" id="KW-1185">Reference proteome</keyword>
<evidence type="ECO:0000313" key="1">
    <source>
        <dbReference type="EMBL" id="AEF53415.1"/>
    </source>
</evidence>
<organism evidence="1 2">
    <name type="scientific">Marinomonas posidonica (strain CECT 7376 / NCIMB 14433 / IVIA-Po-181)</name>
    <dbReference type="NCBI Taxonomy" id="491952"/>
    <lineage>
        <taxon>Bacteria</taxon>
        <taxon>Pseudomonadati</taxon>
        <taxon>Pseudomonadota</taxon>
        <taxon>Gammaproteobacteria</taxon>
        <taxon>Oceanospirillales</taxon>
        <taxon>Oceanospirillaceae</taxon>
        <taxon>Marinomonas</taxon>
    </lineage>
</organism>
<dbReference type="Proteomes" id="UP000009230">
    <property type="component" value="Chromosome"/>
</dbReference>
<proteinExistence type="predicted"/>
<accession>F6CY88</accession>
<dbReference type="AlphaFoldDB" id="F6CY88"/>